<reference evidence="2 3" key="1">
    <citation type="submission" date="2019-07" db="EMBL/GenBank/DDBJ databases">
        <title>Whole genome shotgun sequence of Flavobacterium glycines NBRC 105008.</title>
        <authorList>
            <person name="Hosoyama A."/>
            <person name="Uohara A."/>
            <person name="Ohji S."/>
            <person name="Ichikawa N."/>
        </authorList>
    </citation>
    <scope>NUCLEOTIDE SEQUENCE [LARGE SCALE GENOMIC DNA]</scope>
    <source>
        <strain evidence="2 3">NBRC 105008</strain>
    </source>
</reference>
<keyword evidence="1" id="KW-0732">Signal</keyword>
<proteinExistence type="predicted"/>
<accession>A0A511CB39</accession>
<dbReference type="EMBL" id="BJVF01000001">
    <property type="protein sequence ID" value="GEL09885.1"/>
    <property type="molecule type" value="Genomic_DNA"/>
</dbReference>
<sequence>MKSIKKVLMAIVVLLSGVAVQAQIKNVKTQTVKIYGNCGMCKKTIEKAGNLKDVALVNWNKDSKIATLTYDSTATNQEEILKRIALAGYDSEKNKASAAAYDALPGCCQYDRELKK</sequence>
<gene>
    <name evidence="2" type="ORF">FGL01_06240</name>
</gene>
<evidence type="ECO:0000256" key="1">
    <source>
        <dbReference type="SAM" id="SignalP"/>
    </source>
</evidence>
<protein>
    <recommendedName>
        <fullName evidence="4">HMA domain-containing protein</fullName>
    </recommendedName>
</protein>
<dbReference type="SUPFAM" id="SSF55008">
    <property type="entry name" value="HMA, heavy metal-associated domain"/>
    <property type="match status" value="1"/>
</dbReference>
<evidence type="ECO:0000313" key="3">
    <source>
        <dbReference type="Proteomes" id="UP000321579"/>
    </source>
</evidence>
<feature type="chain" id="PRO_5022061764" description="HMA domain-containing protein" evidence="1">
    <location>
        <begin position="23"/>
        <end position="116"/>
    </location>
</feature>
<evidence type="ECO:0000313" key="2">
    <source>
        <dbReference type="EMBL" id="GEL09885.1"/>
    </source>
</evidence>
<comment type="caution">
    <text evidence="2">The sequence shown here is derived from an EMBL/GenBank/DDBJ whole genome shotgun (WGS) entry which is preliminary data.</text>
</comment>
<dbReference type="Proteomes" id="UP000321579">
    <property type="component" value="Unassembled WGS sequence"/>
</dbReference>
<dbReference type="AlphaFoldDB" id="A0A511CB39"/>
<name>A0A511CB39_9FLAO</name>
<organism evidence="2 3">
    <name type="scientific">Flavobacterium glycines</name>
    <dbReference type="NCBI Taxonomy" id="551990"/>
    <lineage>
        <taxon>Bacteria</taxon>
        <taxon>Pseudomonadati</taxon>
        <taxon>Bacteroidota</taxon>
        <taxon>Flavobacteriia</taxon>
        <taxon>Flavobacteriales</taxon>
        <taxon>Flavobacteriaceae</taxon>
        <taxon>Flavobacterium</taxon>
    </lineage>
</organism>
<dbReference type="InterPro" id="IPR036163">
    <property type="entry name" value="HMA_dom_sf"/>
</dbReference>
<evidence type="ECO:0008006" key="4">
    <source>
        <dbReference type="Google" id="ProtNLM"/>
    </source>
</evidence>
<feature type="signal peptide" evidence="1">
    <location>
        <begin position="1"/>
        <end position="22"/>
    </location>
</feature>
<dbReference type="GO" id="GO:0046872">
    <property type="term" value="F:metal ion binding"/>
    <property type="evidence" value="ECO:0007669"/>
    <property type="project" value="InterPro"/>
</dbReference>
<dbReference type="Gene3D" id="3.30.70.100">
    <property type="match status" value="1"/>
</dbReference>